<dbReference type="AlphaFoldDB" id="A0A1K1Q9K4"/>
<evidence type="ECO:0000313" key="2">
    <source>
        <dbReference type="EMBL" id="SFW56420.1"/>
    </source>
</evidence>
<dbReference type="EMBL" id="FPIY01000003">
    <property type="protein sequence ID" value="SFW56420.1"/>
    <property type="molecule type" value="Genomic_DNA"/>
</dbReference>
<dbReference type="Proteomes" id="UP000183257">
    <property type="component" value="Unassembled WGS sequence"/>
</dbReference>
<accession>A0A1K1Q9K4</accession>
<keyword evidence="3" id="KW-1185">Reference proteome</keyword>
<gene>
    <name evidence="2" type="ORF">SAMN05660313_02482</name>
</gene>
<feature type="transmembrane region" description="Helical" evidence="1">
    <location>
        <begin position="30"/>
        <end position="52"/>
    </location>
</feature>
<sequence>MSNNQQPQPGSEEIDLGQLFQLIGNAFKKLFAFIGSIFKGVFHFIMLFLIFIQKHFIKFVIAGVIGIGLGVYLDLRKQDVFVSSMVVEPNFNSVQQLYNNISFYNELAKAQDSITLASALKITAKEAASIKKFEIESFSDENQKVLLFDKFIRELDSTTVKNLDFEAYLKNFNTFDARFHKINLVSTNSTVAKKAQPTIVKSISSNGYFKEQKETNDKNIGFQEEIYKQQLNEIISLQQLYKDVMVKEASKEIGGTNINLADNGSGKNKEIELLKERDDLKEKIVELNLEKANKATILNVISDFPTRGVKLGGITNQYKFLLPLLLVSLVLILLLLLELNKALKSYTKK</sequence>
<organism evidence="2 3">
    <name type="scientific">Cellulophaga fucicola</name>
    <dbReference type="NCBI Taxonomy" id="76595"/>
    <lineage>
        <taxon>Bacteria</taxon>
        <taxon>Pseudomonadati</taxon>
        <taxon>Bacteroidota</taxon>
        <taxon>Flavobacteriia</taxon>
        <taxon>Flavobacteriales</taxon>
        <taxon>Flavobacteriaceae</taxon>
        <taxon>Cellulophaga</taxon>
    </lineage>
</organism>
<proteinExistence type="predicted"/>
<reference evidence="3" key="1">
    <citation type="submission" date="2016-11" db="EMBL/GenBank/DDBJ databases">
        <authorList>
            <person name="Varghese N."/>
            <person name="Submissions S."/>
        </authorList>
    </citation>
    <scope>NUCLEOTIDE SEQUENCE [LARGE SCALE GENOMIC DNA]</scope>
    <source>
        <strain evidence="3">DSM 24786</strain>
    </source>
</reference>
<evidence type="ECO:0000313" key="3">
    <source>
        <dbReference type="Proteomes" id="UP000183257"/>
    </source>
</evidence>
<name>A0A1K1Q9K4_9FLAO</name>
<protein>
    <submittedName>
        <fullName evidence="2">Uncharacterized protein</fullName>
    </submittedName>
</protein>
<dbReference type="OrthoDB" id="1452530at2"/>
<keyword evidence="1" id="KW-1133">Transmembrane helix</keyword>
<keyword evidence="1" id="KW-0812">Transmembrane</keyword>
<feature type="transmembrane region" description="Helical" evidence="1">
    <location>
        <begin position="320"/>
        <end position="339"/>
    </location>
</feature>
<dbReference type="STRING" id="76595.SAMN05660313_02482"/>
<evidence type="ECO:0000256" key="1">
    <source>
        <dbReference type="SAM" id="Phobius"/>
    </source>
</evidence>
<dbReference type="RefSeq" id="WP_072304111.1">
    <property type="nucleotide sequence ID" value="NZ_FPIY01000003.1"/>
</dbReference>
<feature type="transmembrane region" description="Helical" evidence="1">
    <location>
        <begin position="59"/>
        <end position="75"/>
    </location>
</feature>
<keyword evidence="1" id="KW-0472">Membrane</keyword>